<gene>
    <name evidence="1" type="ORF">I4I82_21355</name>
</gene>
<accession>A0ABS6UD87</accession>
<sequence length="285" mass="29556">MDIRDTGRLARSLEALHSMTYFAPETEESLTAAGLEPGRMSYFAGRAAPMGAVGAGVVTATFFNFSPTLVARSIPAAWALASPEALVQARFAAVDAALRRMLGDTVVASPEVAEAAGLARRAAQACSVEGRPLAAGHLDVAWPDEPHLVLWHGMSVLREHRGDGHVAMLLGAGLSGLEALICHTASGRGFVPEFARRSRGWSTEQWDAAVAGLVERGVLGADGALTDAGAALRKDVEDDTTRLGAGPWLHLGDEGAARLGDLGGVLVRALLAAGCFPDGVFAGAR</sequence>
<evidence type="ECO:0008006" key="3">
    <source>
        <dbReference type="Google" id="ProtNLM"/>
    </source>
</evidence>
<evidence type="ECO:0000313" key="1">
    <source>
        <dbReference type="EMBL" id="MBW0130209.1"/>
    </source>
</evidence>
<keyword evidence="2" id="KW-1185">Reference proteome</keyword>
<dbReference type="InterPro" id="IPR054058">
    <property type="entry name" value="HTH_67"/>
</dbReference>
<dbReference type="NCBIfam" id="NF047719">
    <property type="entry name" value="SCO6745_fam_HTH"/>
    <property type="match status" value="1"/>
</dbReference>
<dbReference type="EMBL" id="JADQDF010000001">
    <property type="protein sequence ID" value="MBW0130209.1"/>
    <property type="molecule type" value="Genomic_DNA"/>
</dbReference>
<dbReference type="Proteomes" id="UP000694300">
    <property type="component" value="Unassembled WGS sequence"/>
</dbReference>
<dbReference type="RefSeq" id="WP_372451369.1">
    <property type="nucleotide sequence ID" value="NZ_JADQDE010000013.1"/>
</dbReference>
<proteinExistence type="predicted"/>
<evidence type="ECO:0000313" key="2">
    <source>
        <dbReference type="Proteomes" id="UP000694300"/>
    </source>
</evidence>
<organism evidence="1 2">
    <name type="scientific">Pseudonocardia oceani</name>
    <dbReference type="NCBI Taxonomy" id="2792013"/>
    <lineage>
        <taxon>Bacteria</taxon>
        <taxon>Bacillati</taxon>
        <taxon>Actinomycetota</taxon>
        <taxon>Actinomycetes</taxon>
        <taxon>Pseudonocardiales</taxon>
        <taxon>Pseudonocardiaceae</taxon>
        <taxon>Pseudonocardia</taxon>
    </lineage>
</organism>
<comment type="caution">
    <text evidence="1">The sequence shown here is derived from an EMBL/GenBank/DDBJ whole genome shotgun (WGS) entry which is preliminary data.</text>
</comment>
<reference evidence="1 2" key="1">
    <citation type="submission" date="2020-11" db="EMBL/GenBank/DDBJ databases">
        <title>Pseudonocardia abyssalis sp. nov. and Pseudonocardia oceani sp. nov., description and phylogenomic analysis of two novel actinomycetes isolated from the deep Southern Ocean.</title>
        <authorList>
            <person name="Parra J."/>
        </authorList>
    </citation>
    <scope>NUCLEOTIDE SEQUENCE [LARGE SCALE GENOMIC DNA]</scope>
    <source>
        <strain evidence="2">KRD185</strain>
    </source>
</reference>
<dbReference type="Pfam" id="PF21863">
    <property type="entry name" value="HTH_67"/>
    <property type="match status" value="1"/>
</dbReference>
<name>A0ABS6UD87_9PSEU</name>
<protein>
    <recommendedName>
        <fullName evidence="3">SalK</fullName>
    </recommendedName>
</protein>